<organism evidence="1 2">
    <name type="scientific">Smallanthus sonchifolius</name>
    <dbReference type="NCBI Taxonomy" id="185202"/>
    <lineage>
        <taxon>Eukaryota</taxon>
        <taxon>Viridiplantae</taxon>
        <taxon>Streptophyta</taxon>
        <taxon>Embryophyta</taxon>
        <taxon>Tracheophyta</taxon>
        <taxon>Spermatophyta</taxon>
        <taxon>Magnoliopsida</taxon>
        <taxon>eudicotyledons</taxon>
        <taxon>Gunneridae</taxon>
        <taxon>Pentapetalae</taxon>
        <taxon>asterids</taxon>
        <taxon>campanulids</taxon>
        <taxon>Asterales</taxon>
        <taxon>Asteraceae</taxon>
        <taxon>Asteroideae</taxon>
        <taxon>Heliantheae alliance</taxon>
        <taxon>Millerieae</taxon>
        <taxon>Smallanthus</taxon>
    </lineage>
</organism>
<dbReference type="Proteomes" id="UP001056120">
    <property type="component" value="Linkage Group LG24"/>
</dbReference>
<comment type="caution">
    <text evidence="1">The sequence shown here is derived from an EMBL/GenBank/DDBJ whole genome shotgun (WGS) entry which is preliminary data.</text>
</comment>
<reference evidence="2" key="1">
    <citation type="journal article" date="2022" name="Mol. Ecol. Resour.">
        <title>The genomes of chicory, endive, great burdock and yacon provide insights into Asteraceae palaeo-polyploidization history and plant inulin production.</title>
        <authorList>
            <person name="Fan W."/>
            <person name="Wang S."/>
            <person name="Wang H."/>
            <person name="Wang A."/>
            <person name="Jiang F."/>
            <person name="Liu H."/>
            <person name="Zhao H."/>
            <person name="Xu D."/>
            <person name="Zhang Y."/>
        </authorList>
    </citation>
    <scope>NUCLEOTIDE SEQUENCE [LARGE SCALE GENOMIC DNA]</scope>
    <source>
        <strain evidence="2">cv. Yunnan</strain>
    </source>
</reference>
<evidence type="ECO:0000313" key="1">
    <source>
        <dbReference type="EMBL" id="KAI3712648.1"/>
    </source>
</evidence>
<evidence type="ECO:0000313" key="2">
    <source>
        <dbReference type="Proteomes" id="UP001056120"/>
    </source>
</evidence>
<reference evidence="1 2" key="2">
    <citation type="journal article" date="2022" name="Mol. Ecol. Resour.">
        <title>The genomes of chicory, endive, great burdock and yacon provide insights into Asteraceae paleo-polyploidization history and plant inulin production.</title>
        <authorList>
            <person name="Fan W."/>
            <person name="Wang S."/>
            <person name="Wang H."/>
            <person name="Wang A."/>
            <person name="Jiang F."/>
            <person name="Liu H."/>
            <person name="Zhao H."/>
            <person name="Xu D."/>
            <person name="Zhang Y."/>
        </authorList>
    </citation>
    <scope>NUCLEOTIDE SEQUENCE [LARGE SCALE GENOMIC DNA]</scope>
    <source>
        <strain evidence="2">cv. Yunnan</strain>
        <tissue evidence="1">Leaves</tissue>
    </source>
</reference>
<sequence length="256" mass="29698">MQFNCLCCGHASEMFGFIKDVFKSCAEQWGLDTLIKELDCVRKIFRGSADFKGQNLHMMAGEFITKLQSKVMSPSDVCITVLQFFNTIDAHRSSEFPISNSSLKDPVSPSKPHHPPQTSLYNTGSSSGMMNMNKMIIEDEWSVKSSKKDAFDSVESLVRIKEAEARMFQNKADEARREAEVYKRMIRTNIEKLDEDYTERISKLNLHETEVQRKKKSEEFKVSENDHCEYYKMKMRMQAEIAGLLERMEKTKQKWV</sequence>
<dbReference type="EMBL" id="CM042041">
    <property type="protein sequence ID" value="KAI3712648.1"/>
    <property type="molecule type" value="Genomic_DNA"/>
</dbReference>
<protein>
    <submittedName>
        <fullName evidence="1">Uncharacterized protein</fullName>
    </submittedName>
</protein>
<proteinExistence type="predicted"/>
<name>A0ACB9AS42_9ASTR</name>
<keyword evidence="2" id="KW-1185">Reference proteome</keyword>
<gene>
    <name evidence="1" type="ORF">L1987_71208</name>
</gene>
<accession>A0ACB9AS42</accession>